<dbReference type="InterPro" id="IPR001628">
    <property type="entry name" value="Znf_hrmn_rcpt"/>
</dbReference>
<dbReference type="SUPFAM" id="SSF57716">
    <property type="entry name" value="Glucocorticoid receptor-like (DNA-binding domain)"/>
    <property type="match status" value="1"/>
</dbReference>
<dbReference type="InterPro" id="IPR035500">
    <property type="entry name" value="NHR-like_dom_sf"/>
</dbReference>
<organism evidence="11 12">
    <name type="scientific">Anas platyrhynchos</name>
    <name type="common">Mallard</name>
    <name type="synonym">Anas boschas</name>
    <dbReference type="NCBI Taxonomy" id="8839"/>
    <lineage>
        <taxon>Eukaryota</taxon>
        <taxon>Metazoa</taxon>
        <taxon>Chordata</taxon>
        <taxon>Craniata</taxon>
        <taxon>Vertebrata</taxon>
        <taxon>Euteleostomi</taxon>
        <taxon>Archelosauria</taxon>
        <taxon>Archosauria</taxon>
        <taxon>Dinosauria</taxon>
        <taxon>Saurischia</taxon>
        <taxon>Theropoda</taxon>
        <taxon>Coelurosauria</taxon>
        <taxon>Aves</taxon>
        <taxon>Neognathae</taxon>
        <taxon>Galloanserae</taxon>
        <taxon>Anseriformes</taxon>
        <taxon>Anatidae</taxon>
        <taxon>Anatinae</taxon>
        <taxon>Anas</taxon>
    </lineage>
</organism>
<dbReference type="PRINTS" id="PR00047">
    <property type="entry name" value="STROIDFINGER"/>
</dbReference>
<evidence type="ECO:0000256" key="5">
    <source>
        <dbReference type="ARBA" id="ARBA00023125"/>
    </source>
</evidence>
<keyword evidence="7" id="KW-0675">Receptor</keyword>
<keyword evidence="1" id="KW-0479">Metal-binding</keyword>
<sequence>DSHFPGGWGGGGSPPFPRWGGDSLPAPAAPPWPLAAGAVAEPPPTSSVAPRRPVGGGSVGGGGASGKHYGQFTCEACKAFFKRSVRRNPPYSCRGAKTAPCQHHPHPVPVRRLPKVPPGRHYEGKVEVVGSPSPCQGCWDPPDSLWAAVGGGFISLLLRARALSPLPLRRPVACPTAWWLGASCELASRLLFIANRVGQAIPFFPGGKKNFAALDHVGPASRLGWSRLFRPHRGAERPAPARRPAAGRAGLPEPAPMAAERVCLHGAHRSSKQVEKLYGAARPTPAEYACLKAVALFSSHTVGLSDLGHVESVPEKSQCAREEYVRSQHPSRPAASAACCWRTPLPAQRLARPRLEQLFFLCAWWGQDPHETSIRSWTCMILKGSLSNSGYSMLLF</sequence>
<dbReference type="Proteomes" id="UP000694400">
    <property type="component" value="Chromosome 32"/>
</dbReference>
<dbReference type="SMART" id="SM00399">
    <property type="entry name" value="ZnF_C4"/>
    <property type="match status" value="1"/>
</dbReference>
<keyword evidence="3" id="KW-0862">Zinc</keyword>
<dbReference type="PRINTS" id="PR01282">
    <property type="entry name" value="COUPTNFACTOR"/>
</dbReference>
<keyword evidence="8" id="KW-0539">Nucleus</keyword>
<evidence type="ECO:0000313" key="11">
    <source>
        <dbReference type="Ensembl" id="ENSAPLP00020013263.1"/>
    </source>
</evidence>
<reference evidence="11" key="2">
    <citation type="submission" date="2025-08" db="UniProtKB">
        <authorList>
            <consortium name="Ensembl"/>
        </authorList>
    </citation>
    <scope>IDENTIFICATION</scope>
</reference>
<name>A0A8B9SYY1_ANAPL</name>
<dbReference type="Ensembl" id="ENSAPLT00020014286.1">
    <property type="protein sequence ID" value="ENSAPLP00020013263.1"/>
    <property type="gene ID" value="ENSAPLG00020009732.1"/>
</dbReference>
<reference evidence="11" key="3">
    <citation type="submission" date="2025-09" db="UniProtKB">
        <authorList>
            <consortium name="Ensembl"/>
        </authorList>
    </citation>
    <scope>IDENTIFICATION</scope>
</reference>
<dbReference type="AlphaFoldDB" id="A0A8B9SYY1"/>
<proteinExistence type="predicted"/>
<evidence type="ECO:0000256" key="1">
    <source>
        <dbReference type="ARBA" id="ARBA00022723"/>
    </source>
</evidence>
<dbReference type="SUPFAM" id="SSF48508">
    <property type="entry name" value="Nuclear receptor ligand-binding domain"/>
    <property type="match status" value="1"/>
</dbReference>
<protein>
    <recommendedName>
        <fullName evidence="10">Nuclear receptor domain-containing protein</fullName>
    </recommendedName>
</protein>
<evidence type="ECO:0000256" key="2">
    <source>
        <dbReference type="ARBA" id="ARBA00022771"/>
    </source>
</evidence>
<evidence type="ECO:0000256" key="8">
    <source>
        <dbReference type="ARBA" id="ARBA00023242"/>
    </source>
</evidence>
<dbReference type="PROSITE" id="PS51030">
    <property type="entry name" value="NUCLEAR_REC_DBD_2"/>
    <property type="match status" value="1"/>
</dbReference>
<keyword evidence="6" id="KW-0804">Transcription</keyword>
<feature type="domain" description="Nuclear receptor" evidence="10">
    <location>
        <begin position="43"/>
        <end position="101"/>
    </location>
</feature>
<evidence type="ECO:0000256" key="3">
    <source>
        <dbReference type="ARBA" id="ARBA00022833"/>
    </source>
</evidence>
<evidence type="ECO:0000256" key="7">
    <source>
        <dbReference type="ARBA" id="ARBA00023170"/>
    </source>
</evidence>
<dbReference type="Gene3D" id="1.10.565.10">
    <property type="entry name" value="Retinoid X Receptor"/>
    <property type="match status" value="1"/>
</dbReference>
<evidence type="ECO:0000256" key="9">
    <source>
        <dbReference type="SAM" id="MobiDB-lite"/>
    </source>
</evidence>
<evidence type="ECO:0000256" key="4">
    <source>
        <dbReference type="ARBA" id="ARBA00023015"/>
    </source>
</evidence>
<evidence type="ECO:0000259" key="10">
    <source>
        <dbReference type="PROSITE" id="PS51030"/>
    </source>
</evidence>
<feature type="region of interest" description="Disordered" evidence="9">
    <location>
        <begin position="1"/>
        <end position="62"/>
    </location>
</feature>
<dbReference type="GO" id="GO:0008270">
    <property type="term" value="F:zinc ion binding"/>
    <property type="evidence" value="ECO:0007669"/>
    <property type="project" value="UniProtKB-KW"/>
</dbReference>
<keyword evidence="2" id="KW-0863">Zinc-finger</keyword>
<dbReference type="Pfam" id="PF00105">
    <property type="entry name" value="zf-C4"/>
    <property type="match status" value="1"/>
</dbReference>
<keyword evidence="5" id="KW-0238">DNA-binding</keyword>
<keyword evidence="4" id="KW-0805">Transcription regulation</keyword>
<dbReference type="GO" id="GO:0043565">
    <property type="term" value="F:sequence-specific DNA binding"/>
    <property type="evidence" value="ECO:0007669"/>
    <property type="project" value="InterPro"/>
</dbReference>
<feature type="compositionally biased region" description="Gly residues" evidence="9">
    <location>
        <begin position="1"/>
        <end position="13"/>
    </location>
</feature>
<dbReference type="PANTHER" id="PTHR24083">
    <property type="entry name" value="NUCLEAR HORMONE RECEPTOR"/>
    <property type="match status" value="1"/>
</dbReference>
<evidence type="ECO:0000313" key="12">
    <source>
        <dbReference type="Proteomes" id="UP000694400"/>
    </source>
</evidence>
<dbReference type="Gene3D" id="3.30.50.10">
    <property type="entry name" value="Erythroid Transcription Factor GATA-1, subunit A"/>
    <property type="match status" value="1"/>
</dbReference>
<reference evidence="11" key="1">
    <citation type="submission" date="2019-08" db="EMBL/GenBank/DDBJ databases">
        <title>Three high-quality genomes provides insights into domestication of ducks.</title>
        <authorList>
            <person name="Hou Z.C."/>
            <person name="Zhu F."/>
            <person name="Yin Z.T."/>
            <person name="Zhang F."/>
        </authorList>
    </citation>
    <scope>NUCLEOTIDE SEQUENCE [LARGE SCALE GENOMIC DNA]</scope>
</reference>
<dbReference type="GO" id="GO:0003700">
    <property type="term" value="F:DNA-binding transcription factor activity"/>
    <property type="evidence" value="ECO:0007669"/>
    <property type="project" value="InterPro"/>
</dbReference>
<dbReference type="InterPro" id="IPR050274">
    <property type="entry name" value="Nuclear_hormone_rcpt_NR2"/>
</dbReference>
<dbReference type="InterPro" id="IPR013088">
    <property type="entry name" value="Znf_NHR/GATA"/>
</dbReference>
<accession>A0A8B9SYY1</accession>
<evidence type="ECO:0000256" key="6">
    <source>
        <dbReference type="ARBA" id="ARBA00023163"/>
    </source>
</evidence>